<dbReference type="Gene3D" id="3.40.1380.20">
    <property type="entry name" value="Pyruvate kinase, C-terminal domain"/>
    <property type="match status" value="1"/>
</dbReference>
<accession>A0A3P6PXN0</accession>
<dbReference type="Proteomes" id="UP000281553">
    <property type="component" value="Unassembled WGS sequence"/>
</dbReference>
<name>A0A3P6PXN0_DIBLA</name>
<evidence type="ECO:0000313" key="3">
    <source>
        <dbReference type="Proteomes" id="UP000281553"/>
    </source>
</evidence>
<reference evidence="2 3" key="1">
    <citation type="submission" date="2018-11" db="EMBL/GenBank/DDBJ databases">
        <authorList>
            <consortium name="Pathogen Informatics"/>
        </authorList>
    </citation>
    <scope>NUCLEOTIDE SEQUENCE [LARGE SCALE GENOMIC DNA]</scope>
</reference>
<dbReference type="SUPFAM" id="SSF52935">
    <property type="entry name" value="PK C-terminal domain-like"/>
    <property type="match status" value="1"/>
</dbReference>
<keyword evidence="3" id="KW-1185">Reference proteome</keyword>
<dbReference type="Pfam" id="PF02887">
    <property type="entry name" value="PK_C"/>
    <property type="match status" value="1"/>
</dbReference>
<sequence length="96" mass="10442">MEDWSDDMDLRINTAITSAKERNMISAGDTVIIVVGSLAGEGSTNTMQIFHVPDDQRTLKVVSSKNDLAYAELASDAVKTSDETTRLRGTELLVPL</sequence>
<proteinExistence type="predicted"/>
<gene>
    <name evidence="2" type="ORF">DILT_LOCUS895</name>
</gene>
<dbReference type="InterPro" id="IPR015795">
    <property type="entry name" value="Pyrv_Knase_C"/>
</dbReference>
<evidence type="ECO:0000259" key="1">
    <source>
        <dbReference type="Pfam" id="PF02887"/>
    </source>
</evidence>
<dbReference type="InterPro" id="IPR036918">
    <property type="entry name" value="Pyrv_Knase_C_sf"/>
</dbReference>
<organism evidence="2 3">
    <name type="scientific">Dibothriocephalus latus</name>
    <name type="common">Fish tapeworm</name>
    <name type="synonym">Diphyllobothrium latum</name>
    <dbReference type="NCBI Taxonomy" id="60516"/>
    <lineage>
        <taxon>Eukaryota</taxon>
        <taxon>Metazoa</taxon>
        <taxon>Spiralia</taxon>
        <taxon>Lophotrochozoa</taxon>
        <taxon>Platyhelminthes</taxon>
        <taxon>Cestoda</taxon>
        <taxon>Eucestoda</taxon>
        <taxon>Diphyllobothriidea</taxon>
        <taxon>Diphyllobothriidae</taxon>
        <taxon>Dibothriocephalus</taxon>
    </lineage>
</organism>
<feature type="domain" description="Pyruvate kinase C-terminal" evidence="1">
    <location>
        <begin position="5"/>
        <end position="49"/>
    </location>
</feature>
<protein>
    <recommendedName>
        <fullName evidence="1">Pyruvate kinase C-terminal domain-containing protein</fullName>
    </recommendedName>
</protein>
<dbReference type="AlphaFoldDB" id="A0A3P6PXN0"/>
<evidence type="ECO:0000313" key="2">
    <source>
        <dbReference type="EMBL" id="VDK37757.1"/>
    </source>
</evidence>
<dbReference type="OrthoDB" id="6276646at2759"/>
<dbReference type="EMBL" id="UYRU01004661">
    <property type="protein sequence ID" value="VDK37757.1"/>
    <property type="molecule type" value="Genomic_DNA"/>
</dbReference>